<dbReference type="RefSeq" id="WP_131476678.1">
    <property type="nucleotide sequence ID" value="NZ_SJPE01000015.1"/>
</dbReference>
<evidence type="ECO:0000313" key="2">
    <source>
        <dbReference type="Proteomes" id="UP000293300"/>
    </source>
</evidence>
<dbReference type="InterPro" id="IPR018534">
    <property type="entry name" value="Tet_reg_excision_RteC"/>
</dbReference>
<gene>
    <name evidence="1" type="ORF">EZL74_11050</name>
</gene>
<sequence>MKFFTSSLLSELNNQLEVVHSSYPEPILYAEQAVLISIKKLEELKTFFIKYKFESRHEEIEFFKTLKPKFVSILIYYNEIYNIELNKPIGHKKALKRHYSCHIKRLNNFFKENAEFIKYSKSQNNYLDKKYFLRKKHDIRLTLDSFYFQSDYNFSTSHDYKVAQIMANEKLINHLENNIKILRFTKPQITNKNGNSLKWTGSKVALVELIYALHADSVINNGDIRLKEIALAFETIFNIKLGQFNRTFLEICNRKTIDKTVFLNTLKEKLLVRIENSEK</sequence>
<reference evidence="1 2" key="1">
    <citation type="submission" date="2019-02" db="EMBL/GenBank/DDBJ databases">
        <title>Flavobacterium sp. RD-2-33 isolated from forest soil.</title>
        <authorList>
            <person name="Chaudhary D.K."/>
        </authorList>
    </citation>
    <scope>NUCLEOTIDE SEQUENCE [LARGE SCALE GENOMIC DNA]</scope>
    <source>
        <strain evidence="1 2">RD-2-33</strain>
    </source>
</reference>
<dbReference type="EMBL" id="SJPE01000015">
    <property type="protein sequence ID" value="TBX66118.1"/>
    <property type="molecule type" value="Genomic_DNA"/>
</dbReference>
<dbReference type="OrthoDB" id="790983at2"/>
<evidence type="ECO:0000313" key="1">
    <source>
        <dbReference type="EMBL" id="TBX66118.1"/>
    </source>
</evidence>
<dbReference type="AlphaFoldDB" id="A0A4Q9YRE5"/>
<proteinExistence type="predicted"/>
<protein>
    <submittedName>
        <fullName evidence="1">Tetracycline regulation of excision, RteC</fullName>
    </submittedName>
</protein>
<accession>A0A4Q9YRE5</accession>
<keyword evidence="2" id="KW-1185">Reference proteome</keyword>
<comment type="caution">
    <text evidence="1">The sequence shown here is derived from an EMBL/GenBank/DDBJ whole genome shotgun (WGS) entry which is preliminary data.</text>
</comment>
<dbReference type="Pfam" id="PF09357">
    <property type="entry name" value="RteC"/>
    <property type="match status" value="1"/>
</dbReference>
<dbReference type="Proteomes" id="UP000293300">
    <property type="component" value="Unassembled WGS sequence"/>
</dbReference>
<name>A0A4Q9YRE5_9FLAO</name>
<organism evidence="1 2">
    <name type="scientific">Flavobacterium silvisoli</name>
    <dbReference type="NCBI Taxonomy" id="2529433"/>
    <lineage>
        <taxon>Bacteria</taxon>
        <taxon>Pseudomonadati</taxon>
        <taxon>Bacteroidota</taxon>
        <taxon>Flavobacteriia</taxon>
        <taxon>Flavobacteriales</taxon>
        <taxon>Flavobacteriaceae</taxon>
        <taxon>Flavobacterium</taxon>
    </lineage>
</organism>